<dbReference type="Pfam" id="PF01663">
    <property type="entry name" value="Phosphodiest"/>
    <property type="match status" value="1"/>
</dbReference>
<gene>
    <name evidence="1" type="ORF">E2C06_08160</name>
</gene>
<proteinExistence type="predicted"/>
<dbReference type="SUPFAM" id="SSF53649">
    <property type="entry name" value="Alkaline phosphatase-like"/>
    <property type="match status" value="1"/>
</dbReference>
<dbReference type="Proteomes" id="UP000295096">
    <property type="component" value="Unassembled WGS sequence"/>
</dbReference>
<organism evidence="1 2">
    <name type="scientific">Dankookia rubra</name>
    <dbReference type="NCBI Taxonomy" id="1442381"/>
    <lineage>
        <taxon>Bacteria</taxon>
        <taxon>Pseudomonadati</taxon>
        <taxon>Pseudomonadota</taxon>
        <taxon>Alphaproteobacteria</taxon>
        <taxon>Acetobacterales</taxon>
        <taxon>Roseomonadaceae</taxon>
        <taxon>Dankookia</taxon>
    </lineage>
</organism>
<reference evidence="1 2" key="1">
    <citation type="journal article" date="2016" name="J. Microbiol.">
        <title>Dankookia rubra gen. nov., sp. nov., an alphaproteobacterium isolated from sediment of a shallow stream.</title>
        <authorList>
            <person name="Kim W.H."/>
            <person name="Kim D.H."/>
            <person name="Kang K."/>
            <person name="Ahn T.Y."/>
        </authorList>
    </citation>
    <scope>NUCLEOTIDE SEQUENCE [LARGE SCALE GENOMIC DNA]</scope>
    <source>
        <strain evidence="1 2">JCM30602</strain>
    </source>
</reference>
<evidence type="ECO:0000313" key="2">
    <source>
        <dbReference type="Proteomes" id="UP000295096"/>
    </source>
</evidence>
<name>A0A4R5QIM0_9PROT</name>
<sequence length="475" mass="48812">MTRCVLVALDGLRPDMATPALTPNLCALAARGTRFANARSVFPSETRVATPSLITGCRPGGHGMVANTCFDAAVAPDRLLRTKLVADVLAMARGAESPLQRPSLAERLAPAGKRFALVSAGTHGAATLLHPAAGRLGSFRWNVEDVEGETAAAVRAAFGPTPPAGVPNAARVDFAGRILLEHVLPVLRPDVALLWLSEPDIAFHYLGLGHAATLAALRAADAVLGRVVAWRDAQPDAAEIAILVLSDHGHVTGRGKRSLAVELCRAGFRAGEGMGPDIDVVVAPAAAPGMWLRDKGLAPQIADFLAAQDWAGPLLARDPAILPAGRAFPLALLGSAHARSADLVATFAGSEAADGWGLPGNAGFDTADVPEGGGMHGGLHRAELATVLVMQGGPCRAGAVAAEAADLTDIVPTVLHMLGEPTEGMEGRPLRAAFDAAADAPPLPEVLDLPGGFLLEAMRAAPGGRLYPTALRRAG</sequence>
<dbReference type="InterPro" id="IPR002591">
    <property type="entry name" value="Phosphodiest/P_Trfase"/>
</dbReference>
<dbReference type="GO" id="GO:0016787">
    <property type="term" value="F:hydrolase activity"/>
    <property type="evidence" value="ECO:0007669"/>
    <property type="project" value="UniProtKB-ARBA"/>
</dbReference>
<dbReference type="PANTHER" id="PTHR10151:SF120">
    <property type="entry name" value="BIS(5'-ADENOSYL)-TRIPHOSPHATASE"/>
    <property type="match status" value="1"/>
</dbReference>
<dbReference type="RefSeq" id="WP_133288112.1">
    <property type="nucleotide sequence ID" value="NZ_SMSJ01000007.1"/>
</dbReference>
<comment type="caution">
    <text evidence="1">The sequence shown here is derived from an EMBL/GenBank/DDBJ whole genome shotgun (WGS) entry which is preliminary data.</text>
</comment>
<dbReference type="AlphaFoldDB" id="A0A4R5QIM0"/>
<dbReference type="OrthoDB" id="9779418at2"/>
<dbReference type="EMBL" id="SMSJ01000007">
    <property type="protein sequence ID" value="TDH62966.1"/>
    <property type="molecule type" value="Genomic_DNA"/>
</dbReference>
<evidence type="ECO:0000313" key="1">
    <source>
        <dbReference type="EMBL" id="TDH62966.1"/>
    </source>
</evidence>
<dbReference type="PANTHER" id="PTHR10151">
    <property type="entry name" value="ECTONUCLEOTIDE PYROPHOSPHATASE/PHOSPHODIESTERASE"/>
    <property type="match status" value="1"/>
</dbReference>
<protein>
    <recommendedName>
        <fullName evidence="3">Alkaline phosphatase family protein</fullName>
    </recommendedName>
</protein>
<evidence type="ECO:0008006" key="3">
    <source>
        <dbReference type="Google" id="ProtNLM"/>
    </source>
</evidence>
<dbReference type="InterPro" id="IPR017850">
    <property type="entry name" value="Alkaline_phosphatase_core_sf"/>
</dbReference>
<accession>A0A4R5QIM0</accession>
<keyword evidence="2" id="KW-1185">Reference proteome</keyword>
<dbReference type="Gene3D" id="3.40.720.10">
    <property type="entry name" value="Alkaline Phosphatase, subunit A"/>
    <property type="match status" value="2"/>
</dbReference>